<name>A0ABV1CK94_9FIRM</name>
<accession>A0ABV1CK94</accession>
<organism evidence="1 2">
    <name type="scientific">Blautia acetigignens</name>
    <dbReference type="NCBI Taxonomy" id="2981783"/>
    <lineage>
        <taxon>Bacteria</taxon>
        <taxon>Bacillati</taxon>
        <taxon>Bacillota</taxon>
        <taxon>Clostridia</taxon>
        <taxon>Lachnospirales</taxon>
        <taxon>Lachnospiraceae</taxon>
        <taxon>Blautia</taxon>
    </lineage>
</organism>
<dbReference type="EMBL" id="JBBNFW010000031">
    <property type="protein sequence ID" value="MEQ2411489.1"/>
    <property type="molecule type" value="Genomic_DNA"/>
</dbReference>
<proteinExistence type="predicted"/>
<dbReference type="RefSeq" id="WP_349082091.1">
    <property type="nucleotide sequence ID" value="NZ_JBBNFW010000031.1"/>
</dbReference>
<evidence type="ECO:0000313" key="2">
    <source>
        <dbReference type="Proteomes" id="UP001470752"/>
    </source>
</evidence>
<reference evidence="1 2" key="1">
    <citation type="submission" date="2024-04" db="EMBL/GenBank/DDBJ databases">
        <title>Human intestinal bacterial collection.</title>
        <authorList>
            <person name="Pauvert C."/>
            <person name="Hitch T.C.A."/>
            <person name="Clavel T."/>
        </authorList>
    </citation>
    <scope>NUCLEOTIDE SEQUENCE [LARGE SCALE GENOMIC DNA]</scope>
    <source>
        <strain evidence="1 2">CLA-AA-H161</strain>
    </source>
</reference>
<sequence length="64" mass="7465">ISEAIPCDSLFNIPLPQGEVKHFLQKITDFFVQVICRIMSDDFPCIFSSFILYYKKAFHFSKSI</sequence>
<dbReference type="Proteomes" id="UP001470752">
    <property type="component" value="Unassembled WGS sequence"/>
</dbReference>
<protein>
    <submittedName>
        <fullName evidence="1">Uncharacterized protein</fullName>
    </submittedName>
</protein>
<feature type="non-terminal residue" evidence="1">
    <location>
        <position position="1"/>
    </location>
</feature>
<evidence type="ECO:0000313" key="1">
    <source>
        <dbReference type="EMBL" id="MEQ2411489.1"/>
    </source>
</evidence>
<comment type="caution">
    <text evidence="1">The sequence shown here is derived from an EMBL/GenBank/DDBJ whole genome shotgun (WGS) entry which is preliminary data.</text>
</comment>
<keyword evidence="2" id="KW-1185">Reference proteome</keyword>
<gene>
    <name evidence="1" type="ORF">AAAX94_00235</name>
</gene>